<keyword evidence="2" id="KW-1185">Reference proteome</keyword>
<accession>A0AAD5T018</accession>
<organism evidence="1 2">
    <name type="scientific">Physocladia obscura</name>
    <dbReference type="NCBI Taxonomy" id="109957"/>
    <lineage>
        <taxon>Eukaryota</taxon>
        <taxon>Fungi</taxon>
        <taxon>Fungi incertae sedis</taxon>
        <taxon>Chytridiomycota</taxon>
        <taxon>Chytridiomycota incertae sedis</taxon>
        <taxon>Chytridiomycetes</taxon>
        <taxon>Chytridiales</taxon>
        <taxon>Chytriomycetaceae</taxon>
        <taxon>Physocladia</taxon>
    </lineage>
</organism>
<gene>
    <name evidence="1" type="ORF">HK100_001211</name>
</gene>
<comment type="caution">
    <text evidence="1">The sequence shown here is derived from an EMBL/GenBank/DDBJ whole genome shotgun (WGS) entry which is preliminary data.</text>
</comment>
<dbReference type="EMBL" id="JADGJH010001262">
    <property type="protein sequence ID" value="KAJ3115907.1"/>
    <property type="molecule type" value="Genomic_DNA"/>
</dbReference>
<reference evidence="1" key="1">
    <citation type="submission" date="2020-05" db="EMBL/GenBank/DDBJ databases">
        <title>Phylogenomic resolution of chytrid fungi.</title>
        <authorList>
            <person name="Stajich J.E."/>
            <person name="Amses K."/>
            <person name="Simmons R."/>
            <person name="Seto K."/>
            <person name="Myers J."/>
            <person name="Bonds A."/>
            <person name="Quandt C.A."/>
            <person name="Barry K."/>
            <person name="Liu P."/>
            <person name="Grigoriev I."/>
            <person name="Longcore J.E."/>
            <person name="James T.Y."/>
        </authorList>
    </citation>
    <scope>NUCLEOTIDE SEQUENCE</scope>
    <source>
        <strain evidence="1">JEL0513</strain>
    </source>
</reference>
<feature type="non-terminal residue" evidence="1">
    <location>
        <position position="253"/>
    </location>
</feature>
<proteinExistence type="predicted"/>
<protein>
    <submittedName>
        <fullName evidence="1">Uncharacterized protein</fullName>
    </submittedName>
</protein>
<sequence>MIGLVSAVSSFLGKQTVYSTQRQLHDCVDNVVVVGSERLEGLCARRLIPIVKCYKSQKNKNVKTLPTVEFNGTVVDLKTTLWATVAPELKGKATVNSSGAVQNESGGVKIENFADFIVVLKNQRSYSFGVVARPFWTIKDNMMGTLAAGDGELTVFIYAYSRSVGKSADYEKVIRSINGGLEGIDKSGVPNEFNTIIEQLKTYHPHLQGENMIWCDWAGIFRHNPSTLQQAMQLPPPVKITNLFDRQLGSEAQ</sequence>
<evidence type="ECO:0000313" key="2">
    <source>
        <dbReference type="Proteomes" id="UP001211907"/>
    </source>
</evidence>
<name>A0AAD5T018_9FUNG</name>
<dbReference type="Proteomes" id="UP001211907">
    <property type="component" value="Unassembled WGS sequence"/>
</dbReference>
<evidence type="ECO:0000313" key="1">
    <source>
        <dbReference type="EMBL" id="KAJ3115907.1"/>
    </source>
</evidence>
<dbReference type="AlphaFoldDB" id="A0AAD5T018"/>